<evidence type="ECO:0000256" key="6">
    <source>
        <dbReference type="ARBA" id="ARBA00022840"/>
    </source>
</evidence>
<evidence type="ECO:0000256" key="5">
    <source>
        <dbReference type="ARBA" id="ARBA00022777"/>
    </source>
</evidence>
<evidence type="ECO:0000256" key="1">
    <source>
        <dbReference type="ARBA" id="ARBA00012513"/>
    </source>
</evidence>
<evidence type="ECO:0000313" key="14">
    <source>
        <dbReference type="Proteomes" id="UP000319731"/>
    </source>
</evidence>
<feature type="binding site" evidence="9">
    <location>
        <position position="63"/>
    </location>
    <ligand>
        <name>ATP</name>
        <dbReference type="ChEBI" id="CHEBI:30616"/>
    </ligand>
</feature>
<comment type="catalytic activity">
    <reaction evidence="7">
        <text>L-threonyl-[protein] + ATP = O-phospho-L-threonyl-[protein] + ADP + H(+)</text>
        <dbReference type="Rhea" id="RHEA:46608"/>
        <dbReference type="Rhea" id="RHEA-COMP:11060"/>
        <dbReference type="Rhea" id="RHEA-COMP:11605"/>
        <dbReference type="ChEBI" id="CHEBI:15378"/>
        <dbReference type="ChEBI" id="CHEBI:30013"/>
        <dbReference type="ChEBI" id="CHEBI:30616"/>
        <dbReference type="ChEBI" id="CHEBI:61977"/>
        <dbReference type="ChEBI" id="CHEBI:456216"/>
        <dbReference type="EC" id="2.7.11.1"/>
    </reaction>
</comment>
<dbReference type="PROSITE" id="PS00108">
    <property type="entry name" value="PROTEIN_KINASE_ST"/>
    <property type="match status" value="1"/>
</dbReference>
<dbReference type="SUPFAM" id="SSF56112">
    <property type="entry name" value="Protein kinase-like (PK-like)"/>
    <property type="match status" value="1"/>
</dbReference>
<keyword evidence="5" id="KW-0418">Kinase</keyword>
<dbReference type="OrthoDB" id="193931at2759"/>
<dbReference type="Pfam" id="PF00069">
    <property type="entry name" value="Pkinase"/>
    <property type="match status" value="1"/>
</dbReference>
<keyword evidence="6 9" id="KW-0067">ATP-binding</keyword>
<dbReference type="InterPro" id="IPR017441">
    <property type="entry name" value="Protein_kinase_ATP_BS"/>
</dbReference>
<dbReference type="SUPFAM" id="SSF103243">
    <property type="entry name" value="KA1-like"/>
    <property type="match status" value="1"/>
</dbReference>
<dbReference type="InterPro" id="IPR000719">
    <property type="entry name" value="Prot_kinase_dom"/>
</dbReference>
<evidence type="ECO:0000256" key="3">
    <source>
        <dbReference type="ARBA" id="ARBA00022679"/>
    </source>
</evidence>
<evidence type="ECO:0000256" key="2">
    <source>
        <dbReference type="ARBA" id="ARBA00022527"/>
    </source>
</evidence>
<dbReference type="GO" id="GO:0035556">
    <property type="term" value="P:intracellular signal transduction"/>
    <property type="evidence" value="ECO:0007669"/>
    <property type="project" value="TreeGrafter"/>
</dbReference>
<keyword evidence="2" id="KW-0723">Serine/threonine-protein kinase</keyword>
<feature type="compositionally biased region" description="Polar residues" evidence="10">
    <location>
        <begin position="466"/>
        <end position="476"/>
    </location>
</feature>
<keyword evidence="14" id="KW-1185">Reference proteome</keyword>
<dbReference type="GeneID" id="42004666"/>
<dbReference type="InterPro" id="IPR011009">
    <property type="entry name" value="Kinase-like_dom_sf"/>
</dbReference>
<keyword evidence="4 9" id="KW-0547">Nucleotide-binding</keyword>
<feature type="domain" description="Protein kinase" evidence="11">
    <location>
        <begin position="34"/>
        <end position="320"/>
    </location>
</feature>
<keyword evidence="3" id="KW-0808">Transferase</keyword>
<evidence type="ECO:0000259" key="11">
    <source>
        <dbReference type="PROSITE" id="PS50011"/>
    </source>
</evidence>
<dbReference type="PANTHER" id="PTHR24346:SF30">
    <property type="entry name" value="MATERNAL EMBRYONIC LEUCINE ZIPPER KINASE"/>
    <property type="match status" value="1"/>
</dbReference>
<organism evidence="13 14">
    <name type="scientific">Synchytrium microbalum</name>
    <dbReference type="NCBI Taxonomy" id="1806994"/>
    <lineage>
        <taxon>Eukaryota</taxon>
        <taxon>Fungi</taxon>
        <taxon>Fungi incertae sedis</taxon>
        <taxon>Chytridiomycota</taxon>
        <taxon>Chytridiomycota incertae sedis</taxon>
        <taxon>Chytridiomycetes</taxon>
        <taxon>Synchytriales</taxon>
        <taxon>Synchytriaceae</taxon>
        <taxon>Synchytrium</taxon>
    </lineage>
</organism>
<dbReference type="SMART" id="SM00220">
    <property type="entry name" value="S_TKc"/>
    <property type="match status" value="1"/>
</dbReference>
<dbReference type="RefSeq" id="XP_031024625.1">
    <property type="nucleotide sequence ID" value="XM_031169369.1"/>
</dbReference>
<dbReference type="STRING" id="1806994.A0A507C2W6"/>
<evidence type="ECO:0000256" key="10">
    <source>
        <dbReference type="SAM" id="MobiDB-lite"/>
    </source>
</evidence>
<dbReference type="InterPro" id="IPR008271">
    <property type="entry name" value="Ser/Thr_kinase_AS"/>
</dbReference>
<dbReference type="PROSITE" id="PS00107">
    <property type="entry name" value="PROTEIN_KINASE_ATP"/>
    <property type="match status" value="1"/>
</dbReference>
<evidence type="ECO:0000313" key="13">
    <source>
        <dbReference type="EMBL" id="TPX33708.1"/>
    </source>
</evidence>
<dbReference type="AlphaFoldDB" id="A0A507C2W6"/>
<gene>
    <name evidence="13" type="ORF">SmJEL517_g03441</name>
</gene>
<feature type="domain" description="KA1" evidence="12">
    <location>
        <begin position="789"/>
        <end position="838"/>
    </location>
</feature>
<sequence>MSEPPSNTLLAVPTSYTTTKRQRRNSSQQQLGPYSISKTLGTGAFSKVKLGIHANTGSKVAVKIINKEQFKRMAEEAIKVDRKRAEVRPLHITEDMRTAPRSPVPNLDTNLLPEVKLMMKLDHPSITQLYSVYDTPEEMFLVMEYAEGRDLMAHVKAKGHLNECEARLLFRQLVSALDHCHLAGVIHRDLKMENILMDASNENVMLTDFGLGRMTSNIDDYLQTFCGTPAYAAIELINGKPYLGDKTDIWALGVILYVLVTGKLPFHGSTIAEVYGKINSLSYEVPPEFSPELRDLFRRIFTRRPKHRIDMEGLRWHPWTNRDNHEPPARVKPQAAAKPQQPGQENTVDTSVASVRHDNGVVIYTIREHEATHYEQSQARPAGPMSYQSDATSPYGSPNSPSIMPDSGSRRGSVTSSTRRNSLFNRTSRTTNGSTTQSTTSKQPPINRRRANTSDGRRNSLPLSFGQFSSGTSSVTSRKRNSVAVVTNGLLGSRRRSSDAPGNGRRRSGDAPDSPSSAKEVESFRVVIPAMMSDYNTAVNATSSKNLKQAPPTSEVEWFDRMTQVMKFDPITMEPLILDMSYKAVDTGTMNSRFNTDASKTSLSSAPSYQTLRTTAPQTPVMMRVAGSRTVSASSNVSSNQSVNMDSMKRKVHELASSNTTMGRLGSESLKRNGKPDFVSVGSMYSASTLASTLGRSPSKLTSLEPSCDEIQAFHLLHLPASDIRTVRFPFTASTTSSFEPAALFKEVHRALLILRGSQGSNVEVLFTRPSPQSYTLNCVARRCKDPSLSPEDAIVEFEIEVCRVWLMKLYGIKITRTSGRVEDFKYYKEIIVGSLRI</sequence>
<accession>A0A507C2W6</accession>
<evidence type="ECO:0000256" key="7">
    <source>
        <dbReference type="ARBA" id="ARBA00047899"/>
    </source>
</evidence>
<proteinExistence type="predicted"/>
<dbReference type="PANTHER" id="PTHR24346">
    <property type="entry name" value="MAP/MICROTUBULE AFFINITY-REGULATING KINASE"/>
    <property type="match status" value="1"/>
</dbReference>
<protein>
    <recommendedName>
        <fullName evidence="1">non-specific serine/threonine protein kinase</fullName>
        <ecNumber evidence="1">2.7.11.1</ecNumber>
    </recommendedName>
</protein>
<feature type="compositionally biased region" description="Low complexity" evidence="10">
    <location>
        <begin position="331"/>
        <end position="344"/>
    </location>
</feature>
<comment type="catalytic activity">
    <reaction evidence="8">
        <text>L-seryl-[protein] + ATP = O-phospho-L-seryl-[protein] + ADP + H(+)</text>
        <dbReference type="Rhea" id="RHEA:17989"/>
        <dbReference type="Rhea" id="RHEA-COMP:9863"/>
        <dbReference type="Rhea" id="RHEA-COMP:11604"/>
        <dbReference type="ChEBI" id="CHEBI:15378"/>
        <dbReference type="ChEBI" id="CHEBI:29999"/>
        <dbReference type="ChEBI" id="CHEBI:30616"/>
        <dbReference type="ChEBI" id="CHEBI:83421"/>
        <dbReference type="ChEBI" id="CHEBI:456216"/>
        <dbReference type="EC" id="2.7.11.1"/>
    </reaction>
</comment>
<dbReference type="FunFam" id="1.10.510.10:FF:000571">
    <property type="entry name" value="Maternal embryonic leucine zipper kinase"/>
    <property type="match status" value="1"/>
</dbReference>
<feature type="compositionally biased region" description="Polar residues" evidence="10">
    <location>
        <begin position="386"/>
        <end position="402"/>
    </location>
</feature>
<dbReference type="GO" id="GO:0005524">
    <property type="term" value="F:ATP binding"/>
    <property type="evidence" value="ECO:0007669"/>
    <property type="project" value="UniProtKB-UniRule"/>
</dbReference>
<dbReference type="GO" id="GO:0005737">
    <property type="term" value="C:cytoplasm"/>
    <property type="evidence" value="ECO:0007669"/>
    <property type="project" value="TreeGrafter"/>
</dbReference>
<dbReference type="EMBL" id="QEAO01000018">
    <property type="protein sequence ID" value="TPX33708.1"/>
    <property type="molecule type" value="Genomic_DNA"/>
</dbReference>
<dbReference type="Gene3D" id="3.30.310.80">
    <property type="entry name" value="Kinase associated domain 1, KA1"/>
    <property type="match status" value="1"/>
</dbReference>
<dbReference type="Proteomes" id="UP000319731">
    <property type="component" value="Unassembled WGS sequence"/>
</dbReference>
<feature type="compositionally biased region" description="Low complexity" evidence="10">
    <location>
        <begin position="410"/>
        <end position="441"/>
    </location>
</feature>
<evidence type="ECO:0000256" key="8">
    <source>
        <dbReference type="ARBA" id="ARBA00048679"/>
    </source>
</evidence>
<evidence type="ECO:0000259" key="12">
    <source>
        <dbReference type="PROSITE" id="PS50032"/>
    </source>
</evidence>
<dbReference type="Pfam" id="PF02149">
    <property type="entry name" value="KA1"/>
    <property type="match status" value="1"/>
</dbReference>
<comment type="caution">
    <text evidence="13">The sequence shown here is derived from an EMBL/GenBank/DDBJ whole genome shotgun (WGS) entry which is preliminary data.</text>
</comment>
<dbReference type="GO" id="GO:0106310">
    <property type="term" value="F:protein serine kinase activity"/>
    <property type="evidence" value="ECO:0007669"/>
    <property type="project" value="RHEA"/>
</dbReference>
<dbReference type="InterPro" id="IPR001772">
    <property type="entry name" value="KA1_dom"/>
</dbReference>
<dbReference type="CDD" id="cd14003">
    <property type="entry name" value="STKc_AMPK-like"/>
    <property type="match status" value="1"/>
</dbReference>
<dbReference type="InterPro" id="IPR028375">
    <property type="entry name" value="KA1/Ssp2_C"/>
</dbReference>
<feature type="region of interest" description="Disordered" evidence="10">
    <location>
        <begin position="317"/>
        <end position="354"/>
    </location>
</feature>
<feature type="compositionally biased region" description="Basic and acidic residues" evidence="10">
    <location>
        <begin position="317"/>
        <end position="329"/>
    </location>
</feature>
<dbReference type="PROSITE" id="PS50011">
    <property type="entry name" value="PROTEIN_KINASE_DOM"/>
    <property type="match status" value="1"/>
</dbReference>
<evidence type="ECO:0000256" key="4">
    <source>
        <dbReference type="ARBA" id="ARBA00022741"/>
    </source>
</evidence>
<dbReference type="GO" id="GO:0004674">
    <property type="term" value="F:protein serine/threonine kinase activity"/>
    <property type="evidence" value="ECO:0007669"/>
    <property type="project" value="UniProtKB-KW"/>
</dbReference>
<dbReference type="PROSITE" id="PS50032">
    <property type="entry name" value="KA1"/>
    <property type="match status" value="1"/>
</dbReference>
<feature type="region of interest" description="Disordered" evidence="10">
    <location>
        <begin position="372"/>
        <end position="520"/>
    </location>
</feature>
<name>A0A507C2W6_9FUNG</name>
<evidence type="ECO:0000256" key="9">
    <source>
        <dbReference type="PROSITE-ProRule" id="PRU10141"/>
    </source>
</evidence>
<dbReference type="EC" id="2.7.11.1" evidence="1"/>
<reference evidence="13 14" key="1">
    <citation type="journal article" date="2019" name="Sci. Rep.">
        <title>Comparative genomics of chytrid fungi reveal insights into the obligate biotrophic and pathogenic lifestyle of Synchytrium endobioticum.</title>
        <authorList>
            <person name="van de Vossenberg B.T.L.H."/>
            <person name="Warris S."/>
            <person name="Nguyen H.D.T."/>
            <person name="van Gent-Pelzer M.P.E."/>
            <person name="Joly D.L."/>
            <person name="van de Geest H.C."/>
            <person name="Bonants P.J.M."/>
            <person name="Smith D.S."/>
            <person name="Levesque C.A."/>
            <person name="van der Lee T.A.J."/>
        </authorList>
    </citation>
    <scope>NUCLEOTIDE SEQUENCE [LARGE SCALE GENOMIC DNA]</scope>
    <source>
        <strain evidence="13 14">JEL517</strain>
    </source>
</reference>
<dbReference type="Gene3D" id="1.10.510.10">
    <property type="entry name" value="Transferase(Phosphotransferase) domain 1"/>
    <property type="match status" value="1"/>
</dbReference>